<dbReference type="Gene3D" id="1.10.510.10">
    <property type="entry name" value="Transferase(Phosphotransferase) domain 1"/>
    <property type="match status" value="1"/>
</dbReference>
<dbReference type="Gene3D" id="3.30.200.20">
    <property type="entry name" value="Phosphorylase Kinase, domain 1"/>
    <property type="match status" value="1"/>
</dbReference>
<organism evidence="3 4">
    <name type="scientific">Marasmius tenuissimus</name>
    <dbReference type="NCBI Taxonomy" id="585030"/>
    <lineage>
        <taxon>Eukaryota</taxon>
        <taxon>Fungi</taxon>
        <taxon>Dikarya</taxon>
        <taxon>Basidiomycota</taxon>
        <taxon>Agaricomycotina</taxon>
        <taxon>Agaricomycetes</taxon>
        <taxon>Agaricomycetidae</taxon>
        <taxon>Agaricales</taxon>
        <taxon>Marasmiineae</taxon>
        <taxon>Marasmiaceae</taxon>
        <taxon>Marasmius</taxon>
    </lineage>
</organism>
<protein>
    <recommendedName>
        <fullName evidence="2">Protein kinase domain-containing protein</fullName>
    </recommendedName>
</protein>
<name>A0ABR3A2I1_9AGAR</name>
<dbReference type="InterPro" id="IPR000719">
    <property type="entry name" value="Prot_kinase_dom"/>
</dbReference>
<evidence type="ECO:0000259" key="2">
    <source>
        <dbReference type="PROSITE" id="PS50011"/>
    </source>
</evidence>
<feature type="compositionally biased region" description="Polar residues" evidence="1">
    <location>
        <begin position="388"/>
        <end position="400"/>
    </location>
</feature>
<feature type="compositionally biased region" description="Polar residues" evidence="1">
    <location>
        <begin position="532"/>
        <end position="550"/>
    </location>
</feature>
<feature type="compositionally biased region" description="Polar residues" evidence="1">
    <location>
        <begin position="487"/>
        <end position="524"/>
    </location>
</feature>
<dbReference type="SUPFAM" id="SSF48371">
    <property type="entry name" value="ARM repeat"/>
    <property type="match status" value="1"/>
</dbReference>
<sequence>MAREANRYPTGQSSREQRTVDLTEIAFDSSSSSYAESSRKSAHIITGTWNGTRVAVKRLLPECSQDALSHSALTWYDLRHPNVSRVVAVSSAYEVPAFVVLPYHENGNMAQWTARHGSVDRASLIFDVVLGMQYLHARKIIHGSLRPSNILINSNGRACVSDYDLLPLQASRSPDAYKYHSPEAWRGILSRPSDVFAFAMCAYELFSSTSPWGVLSEKRVYRLVVQDNLRPDRPDSKIGKENGLDSTIWGIIEEAWAVEPRLRPNFDIILRMWQSRSVDGSSSSREARSRPKPRAPAVDNGQPSRLYRDRLEESPIESYHTCPPAYSREALAQAERSEPSPEYSDYTRVTGTPNPLGETPNPGPHSHKKSSIPPAPKQHDGVGADPSIHTSGTGDMSRTFSRARGGVPLALAPGYRTQDNRREPDSRAPPHSAPASQQQFSEDDVARSLTVVPQSAPPLRKQYSLDETTPGRTYFTNFPNDMRYALPSTTPSVESSGRSWRGTQITASYSEPSDSYPTRDTSATLGRPQPQPSRTANWSLSMSRRPSTKPSVAARPSPHFLVQTLQSEVKAGRRRESIDVHLIKMYECAVESDKDAFRLVNAGAVPLLIHLLKTRAADEYGVELILITLGTLAYDPVSANTIHRTGTAATLVEIADYPPTPDVGILAIWCLNRICRSPEVAQGLVKQDLTAILVRASSHSEPIVRNTAMYCLGTLMQTDALAEYMASTGIVPIIANHLRLAAAPLVPSSDGLCSGLYAAARISRSIKLAKAFANTGCIECLAYQLRNSTDPEVLHWAARAAGCLMRPNSNDMAKILLDAGVAQGLARLPTVLPQSTLHPLGSFGFTIQRFSCAQWGGATRKALVEAGVVDALLAALRVVADERCPDVHVDLALAVSLLGDVGGTAIRKEIVNAGGIDILRTVGQNGAPEVSKACRMAVTSVTGNVLSGNAASAKTALAHNWNGGCPDYYPTCPLTVETLR</sequence>
<feature type="region of interest" description="Disordered" evidence="1">
    <location>
        <begin position="331"/>
        <end position="471"/>
    </location>
</feature>
<keyword evidence="4" id="KW-1185">Reference proteome</keyword>
<dbReference type="InterPro" id="IPR011989">
    <property type="entry name" value="ARM-like"/>
</dbReference>
<dbReference type="PANTHER" id="PTHR44329">
    <property type="entry name" value="SERINE/THREONINE-PROTEIN KINASE TNNI3K-RELATED"/>
    <property type="match status" value="1"/>
</dbReference>
<accession>A0ABR3A2I1</accession>
<dbReference type="InterPro" id="IPR001245">
    <property type="entry name" value="Ser-Thr/Tyr_kinase_cat_dom"/>
</dbReference>
<feature type="region of interest" description="Disordered" evidence="1">
    <location>
        <begin position="486"/>
        <end position="554"/>
    </location>
</feature>
<dbReference type="Pfam" id="PF07714">
    <property type="entry name" value="PK_Tyr_Ser-Thr"/>
    <property type="match status" value="1"/>
</dbReference>
<evidence type="ECO:0000313" key="4">
    <source>
        <dbReference type="Proteomes" id="UP001437256"/>
    </source>
</evidence>
<dbReference type="PANTHER" id="PTHR44329:SF289">
    <property type="entry name" value="SERINE_THREONINE-PROTEIN KINASE VIK"/>
    <property type="match status" value="1"/>
</dbReference>
<evidence type="ECO:0000313" key="3">
    <source>
        <dbReference type="EMBL" id="KAL0068177.1"/>
    </source>
</evidence>
<dbReference type="EMBL" id="JBBXMP010000020">
    <property type="protein sequence ID" value="KAL0068177.1"/>
    <property type="molecule type" value="Genomic_DNA"/>
</dbReference>
<feature type="region of interest" description="Disordered" evidence="1">
    <location>
        <begin position="279"/>
        <end position="306"/>
    </location>
</feature>
<dbReference type="SUPFAM" id="SSF56112">
    <property type="entry name" value="Protein kinase-like (PK-like)"/>
    <property type="match status" value="1"/>
</dbReference>
<dbReference type="InterPro" id="IPR051681">
    <property type="entry name" value="Ser/Thr_Kinases-Pseudokinases"/>
</dbReference>
<dbReference type="Proteomes" id="UP001437256">
    <property type="component" value="Unassembled WGS sequence"/>
</dbReference>
<evidence type="ECO:0000256" key="1">
    <source>
        <dbReference type="SAM" id="MobiDB-lite"/>
    </source>
</evidence>
<dbReference type="PROSITE" id="PS50011">
    <property type="entry name" value="PROTEIN_KINASE_DOM"/>
    <property type="match status" value="1"/>
</dbReference>
<feature type="domain" description="Protein kinase" evidence="2">
    <location>
        <begin position="20"/>
        <end position="278"/>
    </location>
</feature>
<gene>
    <name evidence="3" type="ORF">AAF712_004837</name>
</gene>
<dbReference type="Gene3D" id="1.25.10.10">
    <property type="entry name" value="Leucine-rich Repeat Variant"/>
    <property type="match status" value="2"/>
</dbReference>
<comment type="caution">
    <text evidence="3">The sequence shown here is derived from an EMBL/GenBank/DDBJ whole genome shotgun (WGS) entry which is preliminary data.</text>
</comment>
<proteinExistence type="predicted"/>
<dbReference type="InterPro" id="IPR016024">
    <property type="entry name" value="ARM-type_fold"/>
</dbReference>
<dbReference type="InterPro" id="IPR011009">
    <property type="entry name" value="Kinase-like_dom_sf"/>
</dbReference>
<feature type="compositionally biased region" description="Basic and acidic residues" evidence="1">
    <location>
        <begin position="418"/>
        <end position="428"/>
    </location>
</feature>
<reference evidence="3 4" key="1">
    <citation type="submission" date="2024-05" db="EMBL/GenBank/DDBJ databases">
        <title>A draft genome resource for the thread blight pathogen Marasmius tenuissimus strain MS-2.</title>
        <authorList>
            <person name="Yulfo-Soto G.E."/>
            <person name="Baruah I.K."/>
            <person name="Amoako-Attah I."/>
            <person name="Bukari Y."/>
            <person name="Meinhardt L.W."/>
            <person name="Bailey B.A."/>
            <person name="Cohen S.P."/>
        </authorList>
    </citation>
    <scope>NUCLEOTIDE SEQUENCE [LARGE SCALE GENOMIC DNA]</scope>
    <source>
        <strain evidence="3 4">MS-2</strain>
    </source>
</reference>